<dbReference type="InterPro" id="IPR050397">
    <property type="entry name" value="Env_Response_Regulators"/>
</dbReference>
<dbReference type="InterPro" id="IPR036388">
    <property type="entry name" value="WH-like_DNA-bd_sf"/>
</dbReference>
<dbReference type="InterPro" id="IPR000595">
    <property type="entry name" value="cNMP-bd_dom"/>
</dbReference>
<evidence type="ECO:0000313" key="5">
    <source>
        <dbReference type="EMBL" id="XDK39288.1"/>
    </source>
</evidence>
<dbReference type="EMBL" id="CP162607">
    <property type="protein sequence ID" value="XDK39288.1"/>
    <property type="molecule type" value="Genomic_DNA"/>
</dbReference>
<evidence type="ECO:0000256" key="2">
    <source>
        <dbReference type="ARBA" id="ARBA00023125"/>
    </source>
</evidence>
<gene>
    <name evidence="5" type="ORF">AB4Y39_11640</name>
</gene>
<accession>A0AB39I741</accession>
<sequence>MSVNRPNTIENQLLLRLSPTDRDRISAQGDCIDLLPGTVLYESGHTIEHAYFPLSAVICLMATLPDHHPLEMSLVGNEGMLGASLVLGVSTAPMQASVHSSGSCLHLSRVQLQAALIEIPELRNALNHFFYLQVTQLAQSAACIHFHDIEQRLARWLLMTHDRVHCDHFHFTHECLANMLGVRRSGVTLAAGLLQHQGLIQYSRGEITIVDRKGLEAVSCLCYSASSM</sequence>
<dbReference type="GO" id="GO:0005829">
    <property type="term" value="C:cytosol"/>
    <property type="evidence" value="ECO:0007669"/>
    <property type="project" value="TreeGrafter"/>
</dbReference>
<feature type="domain" description="HTH crp-type" evidence="4">
    <location>
        <begin position="147"/>
        <end position="213"/>
    </location>
</feature>
<dbReference type="GO" id="GO:0003677">
    <property type="term" value="F:DNA binding"/>
    <property type="evidence" value="ECO:0007669"/>
    <property type="project" value="UniProtKB-KW"/>
</dbReference>
<dbReference type="Pfam" id="PF13545">
    <property type="entry name" value="HTH_Crp_2"/>
    <property type="match status" value="1"/>
</dbReference>
<dbReference type="CDD" id="cd00038">
    <property type="entry name" value="CAP_ED"/>
    <property type="match status" value="1"/>
</dbReference>
<name>A0AB39I741_9PSED</name>
<evidence type="ECO:0000256" key="3">
    <source>
        <dbReference type="ARBA" id="ARBA00023163"/>
    </source>
</evidence>
<protein>
    <submittedName>
        <fullName evidence="5">Crp/Fnr family transcriptional regulator</fullName>
    </submittedName>
</protein>
<dbReference type="RefSeq" id="WP_368491690.1">
    <property type="nucleotide sequence ID" value="NZ_CP162607.1"/>
</dbReference>
<dbReference type="InterPro" id="IPR018490">
    <property type="entry name" value="cNMP-bd_dom_sf"/>
</dbReference>
<dbReference type="GO" id="GO:0003700">
    <property type="term" value="F:DNA-binding transcription factor activity"/>
    <property type="evidence" value="ECO:0007669"/>
    <property type="project" value="TreeGrafter"/>
</dbReference>
<dbReference type="PANTHER" id="PTHR24567">
    <property type="entry name" value="CRP FAMILY TRANSCRIPTIONAL REGULATORY PROTEIN"/>
    <property type="match status" value="1"/>
</dbReference>
<dbReference type="SUPFAM" id="SSF51206">
    <property type="entry name" value="cAMP-binding domain-like"/>
    <property type="match status" value="1"/>
</dbReference>
<dbReference type="InterPro" id="IPR036390">
    <property type="entry name" value="WH_DNA-bd_sf"/>
</dbReference>
<keyword evidence="3" id="KW-0804">Transcription</keyword>
<dbReference type="Gene3D" id="2.60.120.10">
    <property type="entry name" value="Jelly Rolls"/>
    <property type="match status" value="1"/>
</dbReference>
<dbReference type="PANTHER" id="PTHR24567:SF74">
    <property type="entry name" value="HTH-TYPE TRANSCRIPTIONAL REGULATOR ARCR"/>
    <property type="match status" value="1"/>
</dbReference>
<dbReference type="SUPFAM" id="SSF46785">
    <property type="entry name" value="Winged helix' DNA-binding domain"/>
    <property type="match status" value="1"/>
</dbReference>
<evidence type="ECO:0000256" key="1">
    <source>
        <dbReference type="ARBA" id="ARBA00023015"/>
    </source>
</evidence>
<dbReference type="Gene3D" id="1.10.10.10">
    <property type="entry name" value="Winged helix-like DNA-binding domain superfamily/Winged helix DNA-binding domain"/>
    <property type="match status" value="1"/>
</dbReference>
<proteinExistence type="predicted"/>
<keyword evidence="2" id="KW-0238">DNA-binding</keyword>
<dbReference type="InterPro" id="IPR014710">
    <property type="entry name" value="RmlC-like_jellyroll"/>
</dbReference>
<dbReference type="AlphaFoldDB" id="A0AB39I741"/>
<organism evidence="5">
    <name type="scientific">Pseudomonas sp. Hg7Tf</name>
    <dbReference type="NCBI Taxonomy" id="3236988"/>
    <lineage>
        <taxon>Bacteria</taxon>
        <taxon>Pseudomonadati</taxon>
        <taxon>Pseudomonadota</taxon>
        <taxon>Gammaproteobacteria</taxon>
        <taxon>Pseudomonadales</taxon>
        <taxon>Pseudomonadaceae</taxon>
        <taxon>Pseudomonas</taxon>
    </lineage>
</organism>
<dbReference type="InterPro" id="IPR012318">
    <property type="entry name" value="HTH_CRP"/>
</dbReference>
<evidence type="ECO:0000259" key="4">
    <source>
        <dbReference type="PROSITE" id="PS51063"/>
    </source>
</evidence>
<reference evidence="5" key="1">
    <citation type="submission" date="2024-07" db="EMBL/GenBank/DDBJ databases">
        <title>Identification and characteristics of a novel species of coltsfoot's symbiotic bacteria.</title>
        <authorList>
            <person name="Juszczyk A."/>
            <person name="Jasielczuk I."/>
            <person name="Gurgul A."/>
            <person name="Rogala M."/>
            <person name="Kowalczyk A."/>
            <person name="Szmatola T."/>
            <person name="Kosecka-Strojek M."/>
            <person name="Arent Z."/>
            <person name="Latowski D."/>
        </authorList>
    </citation>
    <scope>NUCLEOTIDE SEQUENCE</scope>
    <source>
        <strain evidence="5">Hg7Tf</strain>
    </source>
</reference>
<dbReference type="PROSITE" id="PS51063">
    <property type="entry name" value="HTH_CRP_2"/>
    <property type="match status" value="1"/>
</dbReference>
<keyword evidence="1" id="KW-0805">Transcription regulation</keyword>